<dbReference type="Pfam" id="PF00128">
    <property type="entry name" value="Alpha-amylase"/>
    <property type="match status" value="1"/>
</dbReference>
<dbReference type="InterPro" id="IPR006047">
    <property type="entry name" value="GH13_cat_dom"/>
</dbReference>
<dbReference type="GO" id="GO:0005980">
    <property type="term" value="P:glycogen catabolic process"/>
    <property type="evidence" value="ECO:0007669"/>
    <property type="project" value="InterPro"/>
</dbReference>
<name>A0A1F7SGZ9_9BACT</name>
<dbReference type="InterPro" id="IPR013783">
    <property type="entry name" value="Ig-like_fold"/>
</dbReference>
<dbReference type="InterPro" id="IPR013780">
    <property type="entry name" value="Glyco_hydro_b"/>
</dbReference>
<feature type="domain" description="Glycosyl hydrolase family 13 catalytic" evidence="5">
    <location>
        <begin position="144"/>
        <end position="575"/>
    </location>
</feature>
<dbReference type="Pfam" id="PF02922">
    <property type="entry name" value="CBM_48"/>
    <property type="match status" value="1"/>
</dbReference>
<dbReference type="SUPFAM" id="SSF81296">
    <property type="entry name" value="E set domains"/>
    <property type="match status" value="1"/>
</dbReference>
<dbReference type="STRING" id="1817883.A3G31_11120"/>
<proteinExistence type="inferred from homology"/>
<dbReference type="GO" id="GO:0004135">
    <property type="term" value="F:amylo-alpha-1,6-glucosidase activity"/>
    <property type="evidence" value="ECO:0007669"/>
    <property type="project" value="InterPro"/>
</dbReference>
<dbReference type="InterPro" id="IPR011837">
    <property type="entry name" value="Glycogen_debranch_GlgX"/>
</dbReference>
<dbReference type="CDD" id="cd11326">
    <property type="entry name" value="AmyAc_Glg_debranch"/>
    <property type="match status" value="1"/>
</dbReference>
<evidence type="ECO:0000313" key="7">
    <source>
        <dbReference type="Proteomes" id="UP000178082"/>
    </source>
</evidence>
<dbReference type="EMBL" id="MGDI01000031">
    <property type="protein sequence ID" value="OGL52528.1"/>
    <property type="molecule type" value="Genomic_DNA"/>
</dbReference>
<dbReference type="InterPro" id="IPR048644">
    <property type="entry name" value="Isoamylase_C"/>
</dbReference>
<dbReference type="Gene3D" id="2.60.40.1180">
    <property type="entry name" value="Golgi alpha-mannosidase II"/>
    <property type="match status" value="1"/>
</dbReference>
<dbReference type="NCBIfam" id="TIGR02100">
    <property type="entry name" value="glgX_debranch"/>
    <property type="match status" value="1"/>
</dbReference>
<evidence type="ECO:0000256" key="1">
    <source>
        <dbReference type="ARBA" id="ARBA00008061"/>
    </source>
</evidence>
<dbReference type="Pfam" id="PF21331">
    <property type="entry name" value="Isoamylase_C"/>
    <property type="match status" value="1"/>
</dbReference>
<feature type="region of interest" description="Disordered" evidence="4">
    <location>
        <begin position="476"/>
        <end position="496"/>
    </location>
</feature>
<reference evidence="6 7" key="1">
    <citation type="journal article" date="2016" name="Nat. Commun.">
        <title>Thousands of microbial genomes shed light on interconnected biogeochemical processes in an aquifer system.</title>
        <authorList>
            <person name="Anantharaman K."/>
            <person name="Brown C.T."/>
            <person name="Hug L.A."/>
            <person name="Sharon I."/>
            <person name="Castelle C.J."/>
            <person name="Probst A.J."/>
            <person name="Thomas B.C."/>
            <person name="Singh A."/>
            <person name="Wilkins M.J."/>
            <person name="Karaoz U."/>
            <person name="Brodie E.L."/>
            <person name="Williams K.H."/>
            <person name="Hubbard S.S."/>
            <person name="Banfield J.F."/>
        </authorList>
    </citation>
    <scope>NUCLEOTIDE SEQUENCE [LARGE SCALE GENOMIC DNA]</scope>
</reference>
<evidence type="ECO:0000256" key="4">
    <source>
        <dbReference type="SAM" id="MobiDB-lite"/>
    </source>
</evidence>
<dbReference type="SMART" id="SM00642">
    <property type="entry name" value="Aamy"/>
    <property type="match status" value="1"/>
</dbReference>
<dbReference type="CDD" id="cd02856">
    <property type="entry name" value="E_set_GDE_Isoamylase_N"/>
    <property type="match status" value="1"/>
</dbReference>
<comment type="caution">
    <text evidence="6">The sequence shown here is derived from an EMBL/GenBank/DDBJ whole genome shotgun (WGS) entry which is preliminary data.</text>
</comment>
<dbReference type="InterPro" id="IPR017853">
    <property type="entry name" value="GH"/>
</dbReference>
<dbReference type="InterPro" id="IPR004193">
    <property type="entry name" value="Glyco_hydro_13_N"/>
</dbReference>
<dbReference type="Proteomes" id="UP000178082">
    <property type="component" value="Unassembled WGS sequence"/>
</dbReference>
<accession>A0A1F7SGZ9</accession>
<evidence type="ECO:0000256" key="2">
    <source>
        <dbReference type="ARBA" id="ARBA00022801"/>
    </source>
</evidence>
<sequence>MSREKRRVTAGNFFPLGATPGEGGVNFALYSKYADGVDLLLFDKPSDAIPYEVIHIKNKTRFVWHCFVEGIGAGSIYAYRVRGAYMPEWGLRFNPNRLLIDPYAKAITGKFDSNWCHLGYDSYSSFADLSFNSKDNAGGSPKCLVIDDGFDWEGDKPPRIPMENTIIYEVHLKSLTAHRSSQAKNPGTYLGVIEKIPYLENLGITSVEFLPVHHCQGEDFLPQKGLTNFWGYNTLGFFAPDSRYSTNKYPGSQVEEFKQMVKALHKAGIEVILDVVYNHTCEGNERGPSYSFRGIDNPTYYKLAPERRYYMDYTGCGNSLNFDEPQVIKLVMDSLRFWVEVMHVDGFRFDLASTLGREQGRFDVVSSFFTAIHQDPVLSRIKLIAEPWDIAWDSYQVGNFPIDWAEWNGKYRDCIRKFVKGDSGILPEMGYRLTGSSDLYGDDGRTPYHSINFITCHDGFSLNDLVSYANKHNEANLENNRDGNDTNQSWNWGAEGETTDPQINNLRKRLVKNFFTILMISQGVPMILGGDEFLRTQKGNNNAYCQDNETSHFDWSLVRKNNDMVEFVRKVIALRKRIPHFRRSLFFTGQDIDLDSFKDINWYNENLSVPDWNNLENRHIAFLIDGSELRESSQGVKWDIMVFLNFHWEDKNFLIPETKSGGIWYRLIDTSLPAGQDASEDEKAFPLPLQKNYLVTQRSVVVLLKAKHGD</sequence>
<dbReference type="AlphaFoldDB" id="A0A1F7SGZ9"/>
<evidence type="ECO:0000259" key="5">
    <source>
        <dbReference type="SMART" id="SM00642"/>
    </source>
</evidence>
<dbReference type="Gene3D" id="2.60.40.10">
    <property type="entry name" value="Immunoglobulins"/>
    <property type="match status" value="1"/>
</dbReference>
<keyword evidence="3" id="KW-0326">Glycosidase</keyword>
<evidence type="ECO:0000313" key="6">
    <source>
        <dbReference type="EMBL" id="OGL52528.1"/>
    </source>
</evidence>
<protein>
    <submittedName>
        <fullName evidence="6">Glycogen debranching enzyme GlgX</fullName>
    </submittedName>
</protein>
<dbReference type="SUPFAM" id="SSF51011">
    <property type="entry name" value="Glycosyl hydrolase domain"/>
    <property type="match status" value="1"/>
</dbReference>
<dbReference type="InterPro" id="IPR044505">
    <property type="entry name" value="GlgX_Isoamylase_N_E_set"/>
</dbReference>
<dbReference type="SUPFAM" id="SSF51445">
    <property type="entry name" value="(Trans)glycosidases"/>
    <property type="match status" value="1"/>
</dbReference>
<keyword evidence="2" id="KW-0378">Hydrolase</keyword>
<organism evidence="6 7">
    <name type="scientific">Candidatus Schekmanbacteria bacterium RIFCSPLOWO2_12_FULL_38_15</name>
    <dbReference type="NCBI Taxonomy" id="1817883"/>
    <lineage>
        <taxon>Bacteria</taxon>
        <taxon>Candidatus Schekmaniibacteriota</taxon>
    </lineage>
</organism>
<evidence type="ECO:0000256" key="3">
    <source>
        <dbReference type="ARBA" id="ARBA00023295"/>
    </source>
</evidence>
<dbReference type="Gene3D" id="3.20.20.80">
    <property type="entry name" value="Glycosidases"/>
    <property type="match status" value="1"/>
</dbReference>
<dbReference type="PANTHER" id="PTHR43002">
    <property type="entry name" value="GLYCOGEN DEBRANCHING ENZYME"/>
    <property type="match status" value="1"/>
</dbReference>
<dbReference type="InterPro" id="IPR014756">
    <property type="entry name" value="Ig_E-set"/>
</dbReference>
<gene>
    <name evidence="6" type="ORF">A3G31_11120</name>
</gene>
<comment type="similarity">
    <text evidence="1">Belongs to the glycosyl hydrolase 13 family.</text>
</comment>